<feature type="transmembrane region" description="Helical" evidence="6">
    <location>
        <begin position="142"/>
        <end position="167"/>
    </location>
</feature>
<keyword evidence="2 6" id="KW-0812">Transmembrane</keyword>
<dbReference type="GO" id="GO:0016020">
    <property type="term" value="C:membrane"/>
    <property type="evidence" value="ECO:0007669"/>
    <property type="project" value="UniProtKB-SubCell"/>
</dbReference>
<keyword evidence="3 6" id="KW-1133">Transmembrane helix</keyword>
<evidence type="ECO:0000256" key="2">
    <source>
        <dbReference type="ARBA" id="ARBA00022692"/>
    </source>
</evidence>
<evidence type="ECO:0000256" key="6">
    <source>
        <dbReference type="SAM" id="Phobius"/>
    </source>
</evidence>
<feature type="transmembrane region" description="Helical" evidence="6">
    <location>
        <begin position="224"/>
        <end position="244"/>
    </location>
</feature>
<dbReference type="EMBL" id="ML742052">
    <property type="protein sequence ID" value="KAE8152515.1"/>
    <property type="molecule type" value="Genomic_DNA"/>
</dbReference>
<feature type="transmembrane region" description="Helical" evidence="6">
    <location>
        <begin position="27"/>
        <end position="49"/>
    </location>
</feature>
<proteinExistence type="inferred from homology"/>
<dbReference type="PANTHER" id="PTHR33048">
    <property type="entry name" value="PTH11-LIKE INTEGRAL MEMBRANE PROTEIN (AFU_ORTHOLOGUE AFUA_5G11245)"/>
    <property type="match status" value="1"/>
</dbReference>
<keyword evidence="4 6" id="KW-0472">Membrane</keyword>
<comment type="subcellular location">
    <subcellularLocation>
        <location evidence="1">Membrane</location>
        <topology evidence="1">Multi-pass membrane protein</topology>
    </subcellularLocation>
</comment>
<dbReference type="OrthoDB" id="4682787at2759"/>
<feature type="domain" description="Rhodopsin" evidence="7">
    <location>
        <begin position="45"/>
        <end position="287"/>
    </location>
</feature>
<reference evidence="8 9" key="1">
    <citation type="submission" date="2019-04" db="EMBL/GenBank/DDBJ databases">
        <title>Friends and foes A comparative genomics study of 23 Aspergillus species from section Flavi.</title>
        <authorList>
            <consortium name="DOE Joint Genome Institute"/>
            <person name="Kjaerbolling I."/>
            <person name="Vesth T."/>
            <person name="Frisvad J.C."/>
            <person name="Nybo J.L."/>
            <person name="Theobald S."/>
            <person name="Kildgaard S."/>
            <person name="Isbrandt T."/>
            <person name="Kuo A."/>
            <person name="Sato A."/>
            <person name="Lyhne E.K."/>
            <person name="Kogle M.E."/>
            <person name="Wiebenga A."/>
            <person name="Kun R.S."/>
            <person name="Lubbers R.J."/>
            <person name="Makela M.R."/>
            <person name="Barry K."/>
            <person name="Chovatia M."/>
            <person name="Clum A."/>
            <person name="Daum C."/>
            <person name="Haridas S."/>
            <person name="He G."/>
            <person name="LaButti K."/>
            <person name="Lipzen A."/>
            <person name="Mondo S."/>
            <person name="Riley R."/>
            <person name="Salamov A."/>
            <person name="Simmons B.A."/>
            <person name="Magnuson J.K."/>
            <person name="Henrissat B."/>
            <person name="Mortensen U.H."/>
            <person name="Larsen T.O."/>
            <person name="Devries R.P."/>
            <person name="Grigoriev I.V."/>
            <person name="Machida M."/>
            <person name="Baker S.E."/>
            <person name="Andersen M.R."/>
        </authorList>
    </citation>
    <scope>NUCLEOTIDE SEQUENCE [LARGE SCALE GENOMIC DNA]</scope>
    <source>
        <strain evidence="8 9">IBT 18842</strain>
    </source>
</reference>
<name>A0A5N6U1N3_ASPAV</name>
<feature type="transmembrane region" description="Helical" evidence="6">
    <location>
        <begin position="104"/>
        <end position="130"/>
    </location>
</feature>
<sequence>MNLDSPALAPPVGVVPDFNHPPNRNGLAVGIFAACATVGTICVCLRAYARVYLLRKIQVEEILVTIAYGFYWGALHSALSLRHTPGYFVHQWNIRLRDLIPTNYYIFTGSTCYTLVLPCLKCAILIEWIRLFAPRDYKTKSLFWWASTAIMIVQITSAIGFLVALNLQCIPHKAIYDFTLPGKCFEVYKLQMASGVIHLLTDIAMLLLPQHVIWRLKMTWRKRLGVSVTFGCGVLASMAAAFRLHTSVVHGKATDSIYQLAPLAIWSAVEMTCGFIVVCLPCIPRILSEVASAKKGLGTKVTSTGPSRDLETYGGVWTGSDNACCAPGSMHMTQFKGSESESTEQLHESSRAIVRTTEITVTKECPFTGGERSKTECVNSDEARKGVCPWQALKNMVRDARSK</sequence>
<accession>A0A5N6U1N3</accession>
<organism evidence="8 9">
    <name type="scientific">Aspergillus avenaceus</name>
    <dbReference type="NCBI Taxonomy" id="36643"/>
    <lineage>
        <taxon>Eukaryota</taxon>
        <taxon>Fungi</taxon>
        <taxon>Dikarya</taxon>
        <taxon>Ascomycota</taxon>
        <taxon>Pezizomycotina</taxon>
        <taxon>Eurotiomycetes</taxon>
        <taxon>Eurotiomycetidae</taxon>
        <taxon>Eurotiales</taxon>
        <taxon>Aspergillaceae</taxon>
        <taxon>Aspergillus</taxon>
        <taxon>Aspergillus subgen. Circumdati</taxon>
    </lineage>
</organism>
<dbReference type="Pfam" id="PF20684">
    <property type="entry name" value="Fung_rhodopsin"/>
    <property type="match status" value="1"/>
</dbReference>
<dbReference type="AlphaFoldDB" id="A0A5N6U1N3"/>
<dbReference type="InterPro" id="IPR052337">
    <property type="entry name" value="SAT4-like"/>
</dbReference>
<evidence type="ECO:0000256" key="5">
    <source>
        <dbReference type="ARBA" id="ARBA00038359"/>
    </source>
</evidence>
<evidence type="ECO:0000256" key="4">
    <source>
        <dbReference type="ARBA" id="ARBA00023136"/>
    </source>
</evidence>
<evidence type="ECO:0000256" key="3">
    <source>
        <dbReference type="ARBA" id="ARBA00022989"/>
    </source>
</evidence>
<feature type="transmembrane region" description="Helical" evidence="6">
    <location>
        <begin position="264"/>
        <end position="287"/>
    </location>
</feature>
<evidence type="ECO:0000256" key="1">
    <source>
        <dbReference type="ARBA" id="ARBA00004141"/>
    </source>
</evidence>
<dbReference type="PANTHER" id="PTHR33048:SF47">
    <property type="entry name" value="INTEGRAL MEMBRANE PROTEIN-RELATED"/>
    <property type="match status" value="1"/>
</dbReference>
<feature type="transmembrane region" description="Helical" evidence="6">
    <location>
        <begin position="61"/>
        <end position="84"/>
    </location>
</feature>
<dbReference type="Proteomes" id="UP000325780">
    <property type="component" value="Unassembled WGS sequence"/>
</dbReference>
<dbReference type="InterPro" id="IPR049326">
    <property type="entry name" value="Rhodopsin_dom_fungi"/>
</dbReference>
<protein>
    <recommendedName>
        <fullName evidence="7">Rhodopsin domain-containing protein</fullName>
    </recommendedName>
</protein>
<comment type="similarity">
    <text evidence="5">Belongs to the SAT4 family.</text>
</comment>
<keyword evidence="9" id="KW-1185">Reference proteome</keyword>
<feature type="transmembrane region" description="Helical" evidence="6">
    <location>
        <begin position="187"/>
        <end position="208"/>
    </location>
</feature>
<evidence type="ECO:0000259" key="7">
    <source>
        <dbReference type="Pfam" id="PF20684"/>
    </source>
</evidence>
<gene>
    <name evidence="8" type="ORF">BDV25DRAFT_137834</name>
</gene>
<evidence type="ECO:0000313" key="9">
    <source>
        <dbReference type="Proteomes" id="UP000325780"/>
    </source>
</evidence>
<evidence type="ECO:0000313" key="8">
    <source>
        <dbReference type="EMBL" id="KAE8152515.1"/>
    </source>
</evidence>